<sequence>MDVNEGEHQVGEVDRGSRKRKRNMTSRRRKKEVRYSDHDSNLENGIELCRHRQRSDLECTKISLDDIKKIRRKFFLEADKNIQDNKLAQLLQIVKPKRSRSRKPDGQSHAFSVKYFLWKNDAKIGVCQKLFLGVFSVSQRRLNTIAKKVIDGTGVVDRRGGDRRSHKNADKLMKVKEFISFGSPATDVCGYCVRTLTQISICKEPREKQKLKTELQVHKVRAKNFHKLMKEQPADTTSYCFDLQQVQPLPKVPIQDAFYSQQVSFYCLCITENTDIKNPVFYTWLETEAKRGAAEVCSALRHFLETANFTATTKKLRLFADGCSGQNKNCHVMHMLMLWLNKDAPKMIQSIEVIFPVRGHSYLPADRVFGRAEKLIRAHSTIKTREKYHEIVYSKIGRVRTLGTDWCLYDIKSALTSLKKPTGLQSAKRVIIKRSIKTDCILIKLEMLYRNDDPTKKLETLLKPGKRINQIELPKLTIGKKIKQKKLKSLEKLLISLSGENWPEDPELTWLQPIFTNGAIQGTNSQNPVSENDEQGSDTEMCDYV</sequence>
<dbReference type="Pfam" id="PF25273">
    <property type="entry name" value="DUF7869"/>
    <property type="match status" value="1"/>
</dbReference>
<dbReference type="PANTHER" id="PTHR10773:SF19">
    <property type="match status" value="1"/>
</dbReference>
<organism evidence="3 4">
    <name type="scientific">Popillia japonica</name>
    <name type="common">Japanese beetle</name>
    <dbReference type="NCBI Taxonomy" id="7064"/>
    <lineage>
        <taxon>Eukaryota</taxon>
        <taxon>Metazoa</taxon>
        <taxon>Ecdysozoa</taxon>
        <taxon>Arthropoda</taxon>
        <taxon>Hexapoda</taxon>
        <taxon>Insecta</taxon>
        <taxon>Pterygota</taxon>
        <taxon>Neoptera</taxon>
        <taxon>Endopterygota</taxon>
        <taxon>Coleoptera</taxon>
        <taxon>Polyphaga</taxon>
        <taxon>Scarabaeiformia</taxon>
        <taxon>Scarabaeidae</taxon>
        <taxon>Rutelinae</taxon>
        <taxon>Popillia</taxon>
    </lineage>
</organism>
<proteinExistence type="predicted"/>
<comment type="caution">
    <text evidence="3">The sequence shown here is derived from an EMBL/GenBank/DDBJ whole genome shotgun (WGS) entry which is preliminary data.</text>
</comment>
<evidence type="ECO:0000259" key="2">
    <source>
        <dbReference type="Pfam" id="PF25273"/>
    </source>
</evidence>
<gene>
    <name evidence="3" type="ORF">QE152_g11153</name>
</gene>
<protein>
    <recommendedName>
        <fullName evidence="2">DUF7869 domain-containing protein</fullName>
    </recommendedName>
</protein>
<dbReference type="EMBL" id="JASPKY010000107">
    <property type="protein sequence ID" value="KAK9736913.1"/>
    <property type="molecule type" value="Genomic_DNA"/>
</dbReference>
<evidence type="ECO:0000313" key="4">
    <source>
        <dbReference type="Proteomes" id="UP001458880"/>
    </source>
</evidence>
<feature type="compositionally biased region" description="Basic residues" evidence="1">
    <location>
        <begin position="17"/>
        <end position="32"/>
    </location>
</feature>
<feature type="compositionally biased region" description="Polar residues" evidence="1">
    <location>
        <begin position="521"/>
        <end position="530"/>
    </location>
</feature>
<feature type="compositionally biased region" description="Basic and acidic residues" evidence="1">
    <location>
        <begin position="1"/>
        <end position="16"/>
    </location>
</feature>
<keyword evidence="4" id="KW-1185">Reference proteome</keyword>
<accession>A0AAW1LSC5</accession>
<feature type="compositionally biased region" description="Acidic residues" evidence="1">
    <location>
        <begin position="531"/>
        <end position="545"/>
    </location>
</feature>
<dbReference type="AlphaFoldDB" id="A0AAW1LSC5"/>
<dbReference type="InterPro" id="IPR057191">
    <property type="entry name" value="DUF7869"/>
</dbReference>
<evidence type="ECO:0000313" key="3">
    <source>
        <dbReference type="EMBL" id="KAK9736913.1"/>
    </source>
</evidence>
<feature type="domain" description="DUF7869" evidence="2">
    <location>
        <begin position="281"/>
        <end position="418"/>
    </location>
</feature>
<feature type="region of interest" description="Disordered" evidence="1">
    <location>
        <begin position="521"/>
        <end position="545"/>
    </location>
</feature>
<dbReference type="Proteomes" id="UP001458880">
    <property type="component" value="Unassembled WGS sequence"/>
</dbReference>
<name>A0AAW1LSC5_POPJA</name>
<dbReference type="PANTHER" id="PTHR10773">
    <property type="entry name" value="DNA-DIRECTED RNA POLYMERASES I, II, AND III SUBUNIT RPABC2"/>
    <property type="match status" value="1"/>
</dbReference>
<evidence type="ECO:0000256" key="1">
    <source>
        <dbReference type="SAM" id="MobiDB-lite"/>
    </source>
</evidence>
<feature type="region of interest" description="Disordered" evidence="1">
    <location>
        <begin position="1"/>
        <end position="36"/>
    </location>
</feature>
<reference evidence="3 4" key="1">
    <citation type="journal article" date="2024" name="BMC Genomics">
        <title>De novo assembly and annotation of Popillia japonica's genome with initial clues to its potential as an invasive pest.</title>
        <authorList>
            <person name="Cucini C."/>
            <person name="Boschi S."/>
            <person name="Funari R."/>
            <person name="Cardaioli E."/>
            <person name="Iannotti N."/>
            <person name="Marturano G."/>
            <person name="Paoli F."/>
            <person name="Bruttini M."/>
            <person name="Carapelli A."/>
            <person name="Frati F."/>
            <person name="Nardi F."/>
        </authorList>
    </citation>
    <scope>NUCLEOTIDE SEQUENCE [LARGE SCALE GENOMIC DNA]</scope>
    <source>
        <strain evidence="3">DMR45628</strain>
    </source>
</reference>